<reference evidence="1" key="1">
    <citation type="journal article" date="2018" name="BMC Genomics">
        <title>Comparative genomics of the wheat fungal pathogen Pyrenophora tritici-repentis reveals chromosomal variations and genome plasticity.</title>
        <authorList>
            <person name="Moolhuijzen P."/>
            <person name="See P.T."/>
            <person name="Hane J.K."/>
            <person name="Shi G."/>
            <person name="Liu Z."/>
            <person name="Oliver R.P."/>
            <person name="Moffat C.S."/>
        </authorList>
    </citation>
    <scope>NUCLEOTIDE SEQUENCE [LARGE SCALE GENOMIC DNA]</scope>
    <source>
        <strain evidence="1">M4</strain>
    </source>
</reference>
<sequence length="113" mass="13309">MHCDLATHGQLNNTCPYWRHELYDRDLELAVVERPVPVRQRTIVDMHDQWLIRLRRLIQQQGRLDLEIQRLFELRGPDGFDGENASHLDRVLEVQHGVELQLQAMAPAFEEDS</sequence>
<dbReference type="EMBL" id="NQIK02000003">
    <property type="protein sequence ID" value="KAF7573514.1"/>
    <property type="molecule type" value="Genomic_DNA"/>
</dbReference>
<dbReference type="Proteomes" id="UP000245464">
    <property type="component" value="Chromosome 3"/>
</dbReference>
<organism evidence="1 2">
    <name type="scientific">Pyrenophora tritici-repentis</name>
    <dbReference type="NCBI Taxonomy" id="45151"/>
    <lineage>
        <taxon>Eukaryota</taxon>
        <taxon>Fungi</taxon>
        <taxon>Dikarya</taxon>
        <taxon>Ascomycota</taxon>
        <taxon>Pezizomycotina</taxon>
        <taxon>Dothideomycetes</taxon>
        <taxon>Pleosporomycetidae</taxon>
        <taxon>Pleosporales</taxon>
        <taxon>Pleosporineae</taxon>
        <taxon>Pleosporaceae</taxon>
        <taxon>Pyrenophora</taxon>
    </lineage>
</organism>
<name>A0A317A960_9PLEO</name>
<dbReference type="GeneID" id="90956068"/>
<comment type="caution">
    <text evidence="1">The sequence shown here is derived from an EMBL/GenBank/DDBJ whole genome shotgun (WGS) entry which is preliminary data.</text>
</comment>
<protein>
    <submittedName>
        <fullName evidence="1">Uncharacterized protein</fullName>
    </submittedName>
</protein>
<dbReference type="RefSeq" id="XP_065963550.1">
    <property type="nucleotide sequence ID" value="XM_066106612.1"/>
</dbReference>
<proteinExistence type="predicted"/>
<dbReference type="KEGG" id="ptrr:90956068"/>
<evidence type="ECO:0000313" key="2">
    <source>
        <dbReference type="Proteomes" id="UP000245464"/>
    </source>
</evidence>
<evidence type="ECO:0000313" key="1">
    <source>
        <dbReference type="EMBL" id="KAF7573514.1"/>
    </source>
</evidence>
<gene>
    <name evidence="1" type="ORF">PtrM4_084190</name>
</gene>
<accession>A0A317A960</accession>
<dbReference type="AlphaFoldDB" id="A0A317A960"/>